<evidence type="ECO:0000256" key="1">
    <source>
        <dbReference type="SAM" id="Phobius"/>
    </source>
</evidence>
<organism evidence="3 4">
    <name type="scientific">Parafrankia colletiae</name>
    <dbReference type="NCBI Taxonomy" id="573497"/>
    <lineage>
        <taxon>Bacteria</taxon>
        <taxon>Bacillati</taxon>
        <taxon>Actinomycetota</taxon>
        <taxon>Actinomycetes</taxon>
        <taxon>Frankiales</taxon>
        <taxon>Frankiaceae</taxon>
        <taxon>Parafrankia</taxon>
    </lineage>
</organism>
<keyword evidence="1" id="KW-0812">Transmembrane</keyword>
<keyword evidence="1" id="KW-1133">Transmembrane helix</keyword>
<reference evidence="4" key="1">
    <citation type="submission" date="2016-07" db="EMBL/GenBank/DDBJ databases">
        <title>Sequence Frankia sp. strain CcI1.17.</title>
        <authorList>
            <person name="Ghodhbane-Gtari F."/>
            <person name="Swanson E."/>
            <person name="Gueddou A."/>
            <person name="Morris K."/>
            <person name="Hezbri K."/>
            <person name="Ktari A."/>
            <person name="Nouioui I."/>
            <person name="Abebe-Akele F."/>
            <person name="Simpson S."/>
            <person name="Thomas K."/>
            <person name="Gtari M."/>
            <person name="Tisa L.S."/>
            <person name="Hurst S."/>
        </authorList>
    </citation>
    <scope>NUCLEOTIDE SEQUENCE [LARGE SCALE GENOMIC DNA]</scope>
    <source>
        <strain evidence="4">Cc1.17</strain>
    </source>
</reference>
<dbReference type="AlphaFoldDB" id="A0A1S1QHN1"/>
<protein>
    <recommendedName>
        <fullName evidence="2">Band 7 domain-containing protein</fullName>
    </recommendedName>
</protein>
<feature type="domain" description="Band 7" evidence="2">
    <location>
        <begin position="36"/>
        <end position="289"/>
    </location>
</feature>
<dbReference type="EMBL" id="MBLM01000134">
    <property type="protein sequence ID" value="OHV33167.1"/>
    <property type="molecule type" value="Genomic_DNA"/>
</dbReference>
<gene>
    <name evidence="3" type="ORF">CC117_23625</name>
</gene>
<evidence type="ECO:0000259" key="2">
    <source>
        <dbReference type="Pfam" id="PF01145"/>
    </source>
</evidence>
<dbReference type="Proteomes" id="UP000179627">
    <property type="component" value="Unassembled WGS sequence"/>
</dbReference>
<proteinExistence type="predicted"/>
<keyword evidence="4" id="KW-1185">Reference proteome</keyword>
<dbReference type="Pfam" id="PF01145">
    <property type="entry name" value="Band_7"/>
    <property type="match status" value="1"/>
</dbReference>
<accession>A0A1S1QHN1</accession>
<dbReference type="OrthoDB" id="3849123at2"/>
<keyword evidence="1" id="KW-0472">Membrane</keyword>
<feature type="transmembrane region" description="Helical" evidence="1">
    <location>
        <begin position="12"/>
        <end position="33"/>
    </location>
</feature>
<evidence type="ECO:0000313" key="3">
    <source>
        <dbReference type="EMBL" id="OHV33167.1"/>
    </source>
</evidence>
<comment type="caution">
    <text evidence="3">The sequence shown here is derived from an EMBL/GenBank/DDBJ whole genome shotgun (WGS) entry which is preliminary data.</text>
</comment>
<evidence type="ECO:0000313" key="4">
    <source>
        <dbReference type="Proteomes" id="UP000179627"/>
    </source>
</evidence>
<name>A0A1S1QHN1_9ACTN</name>
<dbReference type="InterPro" id="IPR001107">
    <property type="entry name" value="Band_7"/>
</dbReference>
<sequence>MRFRSWKSRVGIVLLVPLGIYLIILGFSSLGSFDRTNGGEVAVVRNGGPLDNHRIRQIIQPASGRVWVGLYSDVHKYPAQQRFYTITANEGQGDRPDQEVVRVPSKDGVEMGIEGTLYFSLNTDPDVLRTFDDKFGTRKFRLLSDGDAYAPYDGDKGWSAFLDTIIRPVIDNDLREQINTFDCAQLVSSCALVQLGANQTVNPVGAGTPPVGSTESSNGNIAAVQKAINESLARDLEATLGAPFLVDLKFNLVRITLPAQVQEAVNKAQAAFAGVSEAQARVAQARADAEANTIRQSGYAACPACAAIDELKAIPPNVTTFAPGAGFAISQP</sequence>